<dbReference type="EMBL" id="MNAD01001092">
    <property type="protein sequence ID" value="OJT08034.1"/>
    <property type="molecule type" value="Genomic_DNA"/>
</dbReference>
<gene>
    <name evidence="1" type="ORF">TRAPUB_1070</name>
</gene>
<keyword evidence="2" id="KW-1185">Reference proteome</keyword>
<name>A0A1M2VKA2_TRAPU</name>
<dbReference type="AlphaFoldDB" id="A0A1M2VKA2"/>
<comment type="caution">
    <text evidence="1">The sequence shown here is derived from an EMBL/GenBank/DDBJ whole genome shotgun (WGS) entry which is preliminary data.</text>
</comment>
<dbReference type="OrthoDB" id="2740120at2759"/>
<accession>A0A1M2VKA2</accession>
<evidence type="ECO:0000313" key="1">
    <source>
        <dbReference type="EMBL" id="OJT08034.1"/>
    </source>
</evidence>
<reference evidence="1 2" key="1">
    <citation type="submission" date="2016-10" db="EMBL/GenBank/DDBJ databases">
        <title>Genome sequence of the basidiomycete white-rot fungus Trametes pubescens.</title>
        <authorList>
            <person name="Makela M.R."/>
            <person name="Granchi Z."/>
            <person name="Peng M."/>
            <person name="De Vries R.P."/>
            <person name="Grigoriev I."/>
            <person name="Riley R."/>
            <person name="Hilden K."/>
        </authorList>
    </citation>
    <scope>NUCLEOTIDE SEQUENCE [LARGE SCALE GENOMIC DNA]</scope>
    <source>
        <strain evidence="1 2">FBCC735</strain>
    </source>
</reference>
<dbReference type="OMA" id="ERNDETY"/>
<dbReference type="Proteomes" id="UP000184267">
    <property type="component" value="Unassembled WGS sequence"/>
</dbReference>
<dbReference type="STRING" id="154538.A0A1M2VKA2"/>
<sequence length="277" mass="31377">MTKEIDAHRDIVDREVQRLSYPSERVFSQAFNDFMDAHQWSLKSAAFACILLKSGPSMEIAHTNPGLELLVFRFRCKAAHDTPSSQRRDPSNTFELIEHGFLGFLEYTLRGVLSVQGYTDMMNESRIYHEQLLERNDETYVGSMPILYVINNVTFRTTVVSPVRRPPQNLPVTSPMRTALEAFIRLCANSVNGGLPLRVNDPGRPFHPVPGRVVRSSDNLRWTWEPLFSDWDEFHDGRAGCGPQVVSRLLAGLNLPASHSPASLMHAFGCFWLKDSD</sequence>
<proteinExistence type="predicted"/>
<protein>
    <submittedName>
        <fullName evidence="1">Uncharacterized protein</fullName>
    </submittedName>
</protein>
<evidence type="ECO:0000313" key="2">
    <source>
        <dbReference type="Proteomes" id="UP000184267"/>
    </source>
</evidence>
<organism evidence="1 2">
    <name type="scientific">Trametes pubescens</name>
    <name type="common">White-rot fungus</name>
    <dbReference type="NCBI Taxonomy" id="154538"/>
    <lineage>
        <taxon>Eukaryota</taxon>
        <taxon>Fungi</taxon>
        <taxon>Dikarya</taxon>
        <taxon>Basidiomycota</taxon>
        <taxon>Agaricomycotina</taxon>
        <taxon>Agaricomycetes</taxon>
        <taxon>Polyporales</taxon>
        <taxon>Polyporaceae</taxon>
        <taxon>Trametes</taxon>
    </lineage>
</organism>